<sequence>MIKTQKEQRNENPPEKITSPRNRQIQKQQQERKSHPRLQKTFPPPSAHDRGDGVGTRQ</sequence>
<dbReference type="AlphaFoldDB" id="A0A2T3AC51"/>
<evidence type="ECO:0000313" key="2">
    <source>
        <dbReference type="EMBL" id="PSR90779.1"/>
    </source>
</evidence>
<dbReference type="InParanoid" id="A0A2T3AC51"/>
<evidence type="ECO:0000256" key="1">
    <source>
        <dbReference type="SAM" id="MobiDB-lite"/>
    </source>
</evidence>
<dbReference type="Proteomes" id="UP000241462">
    <property type="component" value="Unassembled WGS sequence"/>
</dbReference>
<protein>
    <submittedName>
        <fullName evidence="2">Uncharacterized protein</fullName>
    </submittedName>
</protein>
<evidence type="ECO:0000313" key="3">
    <source>
        <dbReference type="Proteomes" id="UP000241462"/>
    </source>
</evidence>
<proteinExistence type="predicted"/>
<gene>
    <name evidence="2" type="ORF">BD289DRAFT_430231</name>
</gene>
<feature type="compositionally biased region" description="Basic and acidic residues" evidence="1">
    <location>
        <begin position="1"/>
        <end position="14"/>
    </location>
</feature>
<accession>A0A2T3AC51</accession>
<reference evidence="2 3" key="1">
    <citation type="journal article" date="2018" name="Mycol. Prog.">
        <title>Coniella lustricola, a new species from submerged detritus.</title>
        <authorList>
            <person name="Raudabaugh D.B."/>
            <person name="Iturriaga T."/>
            <person name="Carver A."/>
            <person name="Mondo S."/>
            <person name="Pangilinan J."/>
            <person name="Lipzen A."/>
            <person name="He G."/>
            <person name="Amirebrahimi M."/>
            <person name="Grigoriev I.V."/>
            <person name="Miller A.N."/>
        </authorList>
    </citation>
    <scope>NUCLEOTIDE SEQUENCE [LARGE SCALE GENOMIC DNA]</scope>
    <source>
        <strain evidence="2 3">B22-T-1</strain>
    </source>
</reference>
<feature type="compositionally biased region" description="Polar residues" evidence="1">
    <location>
        <begin position="19"/>
        <end position="28"/>
    </location>
</feature>
<dbReference type="EMBL" id="KZ678415">
    <property type="protein sequence ID" value="PSR90779.1"/>
    <property type="molecule type" value="Genomic_DNA"/>
</dbReference>
<organism evidence="2 3">
    <name type="scientific">Coniella lustricola</name>
    <dbReference type="NCBI Taxonomy" id="2025994"/>
    <lineage>
        <taxon>Eukaryota</taxon>
        <taxon>Fungi</taxon>
        <taxon>Dikarya</taxon>
        <taxon>Ascomycota</taxon>
        <taxon>Pezizomycotina</taxon>
        <taxon>Sordariomycetes</taxon>
        <taxon>Sordariomycetidae</taxon>
        <taxon>Diaporthales</taxon>
        <taxon>Schizoparmaceae</taxon>
        <taxon>Coniella</taxon>
    </lineage>
</organism>
<feature type="region of interest" description="Disordered" evidence="1">
    <location>
        <begin position="1"/>
        <end position="58"/>
    </location>
</feature>
<keyword evidence="3" id="KW-1185">Reference proteome</keyword>
<name>A0A2T3AC51_9PEZI</name>